<dbReference type="InterPro" id="IPR009056">
    <property type="entry name" value="Cyt_c-like_dom"/>
</dbReference>
<feature type="compositionally biased region" description="Basic and acidic residues" evidence="4">
    <location>
        <begin position="381"/>
        <end position="394"/>
    </location>
</feature>
<dbReference type="Gene3D" id="1.10.760.10">
    <property type="entry name" value="Cytochrome c-like domain"/>
    <property type="match status" value="1"/>
</dbReference>
<evidence type="ECO:0000256" key="5">
    <source>
        <dbReference type="SAM" id="Phobius"/>
    </source>
</evidence>
<dbReference type="PROSITE" id="PS51007">
    <property type="entry name" value="CYTC"/>
    <property type="match status" value="1"/>
</dbReference>
<protein>
    <recommendedName>
        <fullName evidence="6">Cytochrome c domain-containing protein</fullName>
    </recommendedName>
</protein>
<dbReference type="GO" id="GO:0009055">
    <property type="term" value="F:electron transfer activity"/>
    <property type="evidence" value="ECO:0007669"/>
    <property type="project" value="InterPro"/>
</dbReference>
<dbReference type="AlphaFoldDB" id="A0A3B1D1Z9"/>
<keyword evidence="2" id="KW-0479">Metal-binding</keyword>
<dbReference type="InterPro" id="IPR036909">
    <property type="entry name" value="Cyt_c-like_dom_sf"/>
</dbReference>
<evidence type="ECO:0000256" key="4">
    <source>
        <dbReference type="SAM" id="MobiDB-lite"/>
    </source>
</evidence>
<dbReference type="GO" id="GO:0020037">
    <property type="term" value="F:heme binding"/>
    <property type="evidence" value="ECO:0007669"/>
    <property type="project" value="InterPro"/>
</dbReference>
<evidence type="ECO:0000313" key="7">
    <source>
        <dbReference type="EMBL" id="VAX30803.1"/>
    </source>
</evidence>
<evidence type="ECO:0000256" key="1">
    <source>
        <dbReference type="ARBA" id="ARBA00022617"/>
    </source>
</evidence>
<keyword evidence="5" id="KW-0472">Membrane</keyword>
<keyword evidence="3" id="KW-0408">Iron</keyword>
<gene>
    <name evidence="7" type="ORF">MNBD_NITROSPIRAE01-1797</name>
</gene>
<feature type="region of interest" description="Disordered" evidence="4">
    <location>
        <begin position="381"/>
        <end position="404"/>
    </location>
</feature>
<evidence type="ECO:0000256" key="3">
    <source>
        <dbReference type="ARBA" id="ARBA00023004"/>
    </source>
</evidence>
<evidence type="ECO:0000259" key="6">
    <source>
        <dbReference type="PROSITE" id="PS51007"/>
    </source>
</evidence>
<proteinExistence type="predicted"/>
<keyword evidence="5" id="KW-1133">Transmembrane helix</keyword>
<name>A0A3B1D1Z9_9ZZZZ</name>
<accession>A0A3B1D1Z9</accession>
<feature type="transmembrane region" description="Helical" evidence="5">
    <location>
        <begin position="12"/>
        <end position="32"/>
    </location>
</feature>
<keyword evidence="5" id="KW-0812">Transmembrane</keyword>
<evidence type="ECO:0000256" key="2">
    <source>
        <dbReference type="ARBA" id="ARBA00022723"/>
    </source>
</evidence>
<dbReference type="GO" id="GO:0046872">
    <property type="term" value="F:metal ion binding"/>
    <property type="evidence" value="ECO:0007669"/>
    <property type="project" value="UniProtKB-KW"/>
</dbReference>
<reference evidence="7" key="1">
    <citation type="submission" date="2018-06" db="EMBL/GenBank/DDBJ databases">
        <authorList>
            <person name="Zhirakovskaya E."/>
        </authorList>
    </citation>
    <scope>NUCLEOTIDE SEQUENCE</scope>
</reference>
<organism evidence="7">
    <name type="scientific">hydrothermal vent metagenome</name>
    <dbReference type="NCBI Taxonomy" id="652676"/>
    <lineage>
        <taxon>unclassified sequences</taxon>
        <taxon>metagenomes</taxon>
        <taxon>ecological metagenomes</taxon>
    </lineage>
</organism>
<feature type="domain" description="Cytochrome c" evidence="6">
    <location>
        <begin position="244"/>
        <end position="365"/>
    </location>
</feature>
<keyword evidence="1" id="KW-0349">Heme</keyword>
<dbReference type="EMBL" id="UOGF01000065">
    <property type="protein sequence ID" value="VAX30803.1"/>
    <property type="molecule type" value="Genomic_DNA"/>
</dbReference>
<sequence>MSKKTVNSGVVIFKVALWYCTILGIFAAYTNWLPQIRGDAPEDAVAVDVSSVTPEMLVEMGGQIIYGSNDPLGMLSRGEGPIGKGQCPLCHQFFEQQTADRCPNLIALPNPPGDDPLLKLTEEGRSHERVKEARYEEAKTRLADGERDSGLVPHATTGGEYLLESEYCPNCFVVTGFGLKGTNDTVSPMPIINKPPIELVDTEIVAVVTYLQSRDGDFSKATAIEDFENYFGKPLGESEAPPVEDKPAGPPIAMGSESAEEIVTKLTCYACHKIPGISVAKTGAIGPLLIEGSSAANRIKSPEYQAAVKAGTAHATTPREYIIESIMDPSAFIVPGFVDDMMKDFKHKITISGLDVLVDHLLAQTEETALADGMDRLGNEKEGPIKAPEAKVDSGEAVVKNQPNLNGDGAAEDLRFTSRNLVAKDSSTFIGLN</sequence>
<dbReference type="SUPFAM" id="SSF46626">
    <property type="entry name" value="Cytochrome c"/>
    <property type="match status" value="1"/>
</dbReference>